<comment type="caution">
    <text evidence="2">The sequence shown here is derived from an EMBL/GenBank/DDBJ whole genome shotgun (WGS) entry which is preliminary data.</text>
</comment>
<gene>
    <name evidence="2" type="ORF">FOM92_11190</name>
</gene>
<dbReference type="Proteomes" id="UP000320160">
    <property type="component" value="Unassembled WGS sequence"/>
</dbReference>
<keyword evidence="3" id="KW-1185">Reference proteome</keyword>
<dbReference type="Pfam" id="PF09413">
    <property type="entry name" value="DUF2007"/>
    <property type="match status" value="1"/>
</dbReference>
<proteinExistence type="predicted"/>
<dbReference type="EMBL" id="VKKU01000002">
    <property type="protein sequence ID" value="TSB01733.1"/>
    <property type="molecule type" value="Genomic_DNA"/>
</dbReference>
<organism evidence="2 3">
    <name type="scientific">Sphingorhabdus contaminans</name>
    <dbReference type="NCBI Taxonomy" id="1343899"/>
    <lineage>
        <taxon>Bacteria</taxon>
        <taxon>Pseudomonadati</taxon>
        <taxon>Pseudomonadota</taxon>
        <taxon>Alphaproteobacteria</taxon>
        <taxon>Sphingomonadales</taxon>
        <taxon>Sphingomonadaceae</taxon>
        <taxon>Sphingorhabdus</taxon>
    </lineage>
</organism>
<dbReference type="OrthoDB" id="7573469at2"/>
<evidence type="ECO:0000313" key="2">
    <source>
        <dbReference type="EMBL" id="TSB01733.1"/>
    </source>
</evidence>
<feature type="domain" description="DUF2007" evidence="1">
    <location>
        <begin position="4"/>
        <end position="67"/>
    </location>
</feature>
<accession>A0A553WAN3</accession>
<reference evidence="2 3" key="1">
    <citation type="submission" date="2019-07" db="EMBL/GenBank/DDBJ databases">
        <authorList>
            <person name="Park M."/>
        </authorList>
    </citation>
    <scope>NUCLEOTIDE SEQUENCE [LARGE SCALE GENOMIC DNA]</scope>
    <source>
        <strain evidence="2 3">KCTC32445</strain>
    </source>
</reference>
<protein>
    <submittedName>
        <fullName evidence="2">DUF2007 domain-containing protein</fullName>
    </submittedName>
</protein>
<evidence type="ECO:0000313" key="3">
    <source>
        <dbReference type="Proteomes" id="UP000320160"/>
    </source>
</evidence>
<sequence length="70" mass="7618">MSLVELARYPNGVEAEIARTLLESHGLLAVTFDSGMNIADSAAFAIPVRLMVLDEERDEAEMILRELGGV</sequence>
<dbReference type="SUPFAM" id="SSF54913">
    <property type="entry name" value="GlnB-like"/>
    <property type="match status" value="1"/>
</dbReference>
<name>A0A553WAN3_9SPHN</name>
<evidence type="ECO:0000259" key="1">
    <source>
        <dbReference type="Pfam" id="PF09413"/>
    </source>
</evidence>
<dbReference type="InterPro" id="IPR018551">
    <property type="entry name" value="DUF2007"/>
</dbReference>
<dbReference type="Gene3D" id="3.30.70.790">
    <property type="entry name" value="UreE, C-terminal domain"/>
    <property type="match status" value="1"/>
</dbReference>
<dbReference type="RefSeq" id="WP_143776953.1">
    <property type="nucleotide sequence ID" value="NZ_VKKU01000002.1"/>
</dbReference>
<dbReference type="AlphaFoldDB" id="A0A553WAN3"/>
<dbReference type="InterPro" id="IPR011322">
    <property type="entry name" value="N-reg_PII-like_a/b"/>
</dbReference>